<sequence length="482" mass="53368">MQALYAKITSILQELQSALDISANNAHNQATMSQYNTVFNELKSLQAKLTQEVNNYDKALSSQRQNYDTKHTAYQKAKQEYQSKVQIYNNARNSVTTTLENATSICGNGNCSASQIPAFLQGAKTLVKDLKTLAALNPKFSELQYYEANYDGTHNVVSGQALLNGIAQAGGANNYFTNLANNIDPNVLQTSFGQLIALAAWFNAQAKAIEDLATQYGISSAQISTYMQGLLDNYQNTFGIIMVGKSYLDSAVPTATTALGDGPQFSLSNQLDFSYQNFAPQIQTAYHQLDAIPNISDTHTQIKPSLVPLAKSINQSSSKFFSSIGYNVDLLAGWQYFFSGHFGFSIHTSVGYGYINSPLFNSASLFGRLQDIKINLGSNLIYDFNTPTHYKPPVYYGMFVGVQGGSTNFVLNAKTKALWRASYDLELDIGFRFQFSSHILKYGINIPLIPHKINWQVDSGSFQLDESIKDIGFFITYEKLIF</sequence>
<reference evidence="2" key="1">
    <citation type="journal article" date="2019" name="Int. J. Syst. Evol. Microbiol.">
        <title>The Global Catalogue of Microorganisms (GCM) 10K type strain sequencing project: providing services to taxonomists for standard genome sequencing and annotation.</title>
        <authorList>
            <consortium name="The Broad Institute Genomics Platform"/>
            <consortium name="The Broad Institute Genome Sequencing Center for Infectious Disease"/>
            <person name="Wu L."/>
            <person name="Ma J."/>
        </authorList>
    </citation>
    <scope>NUCLEOTIDE SEQUENCE [LARGE SCALE GENOMIC DNA]</scope>
    <source>
        <strain evidence="2">CCUG 53816</strain>
    </source>
</reference>
<dbReference type="InterPro" id="IPR027267">
    <property type="entry name" value="AH/BAR_dom_sf"/>
</dbReference>
<evidence type="ECO:0008006" key="3">
    <source>
        <dbReference type="Google" id="ProtNLM"/>
    </source>
</evidence>
<proteinExistence type="predicted"/>
<gene>
    <name evidence="1" type="ORF">ACFOPX_01720</name>
</gene>
<dbReference type="SUPFAM" id="SSF103657">
    <property type="entry name" value="BAR/IMD domain-like"/>
    <property type="match status" value="1"/>
</dbReference>
<dbReference type="RefSeq" id="WP_233709069.1">
    <property type="nucleotide sequence ID" value="NZ_FZMF01000063.1"/>
</dbReference>
<evidence type="ECO:0000313" key="1">
    <source>
        <dbReference type="EMBL" id="MFC3847253.1"/>
    </source>
</evidence>
<organism evidence="1 2">
    <name type="scientific">Helicobacter baculiformis</name>
    <dbReference type="NCBI Taxonomy" id="427351"/>
    <lineage>
        <taxon>Bacteria</taxon>
        <taxon>Pseudomonadati</taxon>
        <taxon>Campylobacterota</taxon>
        <taxon>Epsilonproteobacteria</taxon>
        <taxon>Campylobacterales</taxon>
        <taxon>Helicobacteraceae</taxon>
        <taxon>Helicobacter</taxon>
    </lineage>
</organism>
<comment type="caution">
    <text evidence="1">The sequence shown here is derived from an EMBL/GenBank/DDBJ whole genome shotgun (WGS) entry which is preliminary data.</text>
</comment>
<keyword evidence="2" id="KW-1185">Reference proteome</keyword>
<dbReference type="Proteomes" id="UP001595783">
    <property type="component" value="Unassembled WGS sequence"/>
</dbReference>
<evidence type="ECO:0000313" key="2">
    <source>
        <dbReference type="Proteomes" id="UP001595783"/>
    </source>
</evidence>
<dbReference type="EMBL" id="JBHRZO010000008">
    <property type="protein sequence ID" value="MFC3847253.1"/>
    <property type="molecule type" value="Genomic_DNA"/>
</dbReference>
<protein>
    <recommendedName>
        <fullName evidence="3">Outer membrane protein</fullName>
    </recommendedName>
</protein>
<accession>A0ABV7ZFC0</accession>
<name>A0ABV7ZFC0_9HELI</name>